<evidence type="ECO:0000313" key="2">
    <source>
        <dbReference type="EMBL" id="ASS74493.1"/>
    </source>
</evidence>
<feature type="compositionally biased region" description="Polar residues" evidence="1">
    <location>
        <begin position="33"/>
        <end position="56"/>
    </location>
</feature>
<organism evidence="2 3">
    <name type="scientific">Tumebacillus algifaecis</name>
    <dbReference type="NCBI Taxonomy" id="1214604"/>
    <lineage>
        <taxon>Bacteria</taxon>
        <taxon>Bacillati</taxon>
        <taxon>Bacillota</taxon>
        <taxon>Bacilli</taxon>
        <taxon>Bacillales</taxon>
        <taxon>Alicyclobacillaceae</taxon>
        <taxon>Tumebacillus</taxon>
    </lineage>
</organism>
<evidence type="ECO:0000313" key="3">
    <source>
        <dbReference type="Proteomes" id="UP000214688"/>
    </source>
</evidence>
<gene>
    <name evidence="2" type="ORF">CIG75_05450</name>
</gene>
<dbReference type="KEGG" id="tab:CIG75_05450"/>
<proteinExistence type="predicted"/>
<reference evidence="2 3" key="1">
    <citation type="journal article" date="2015" name="Int. J. Syst. Evol. Microbiol.">
        <title>Tumebacillus algifaecis sp. nov., isolated from decomposing algal scum.</title>
        <authorList>
            <person name="Wu Y.F."/>
            <person name="Zhang B."/>
            <person name="Xing P."/>
            <person name="Wu Q.L."/>
            <person name="Liu S.J."/>
        </authorList>
    </citation>
    <scope>NUCLEOTIDE SEQUENCE [LARGE SCALE GENOMIC DNA]</scope>
    <source>
        <strain evidence="2 3">THMBR28</strain>
    </source>
</reference>
<keyword evidence="3" id="KW-1185">Reference proteome</keyword>
<accession>A0A223CZD2</accession>
<dbReference type="Pfam" id="PF09670">
    <property type="entry name" value="Cas_Cas02710"/>
    <property type="match status" value="1"/>
</dbReference>
<evidence type="ECO:0000256" key="1">
    <source>
        <dbReference type="SAM" id="MobiDB-lite"/>
    </source>
</evidence>
<protein>
    <submittedName>
        <fullName evidence="2">TIGR02710 family CRISPR-associated protein</fullName>
    </submittedName>
</protein>
<dbReference type="InterPro" id="IPR014082">
    <property type="entry name" value="CRISPR-assoc_prot_Cas02710"/>
</dbReference>
<name>A0A223CZD2_9BACL</name>
<dbReference type="NCBIfam" id="TIGR02710">
    <property type="entry name" value="TIGR02710 family CRISPR-associated CARF protein"/>
    <property type="match status" value="1"/>
</dbReference>
<feature type="region of interest" description="Disordered" evidence="1">
    <location>
        <begin position="33"/>
        <end position="59"/>
    </location>
</feature>
<dbReference type="AlphaFoldDB" id="A0A223CZD2"/>
<dbReference type="Proteomes" id="UP000214688">
    <property type="component" value="Chromosome"/>
</dbReference>
<sequence>MTERVLITTVGGSRVPIINAHRDMKPKYTVFITSKSRENQPSSSDSVKNDGSTSATRKPAKETFTAVTKYLLATSKEQNEMYLSESDLVAVGKHLLNEAGKSEQSILNQLQLQEDEYNIIELDSPDDISEAYSKITAQVQLMRQEYPHAEIVIDITGGTKSMSAAGALVANDEKVSLSVVVGKRPNLDKVDDFSRARFQNYGVVELRREVRRIQERLYGRDYPSAVELCQEVLQDVQNKHSKEVEQEQLVEKLEQLESYAKAFRLWDEFEHDAAVKTLEYLGEAALQLRLFGQEVAKAKRLMIGYYNDLTKPRVERVGFELAYDLYFNAVRRGEQQKFDDAVARLYRTLEVLGQLLLLNRHGIRTKWVLVAELEGKVSAEYYQAMQKKCNEQGVMETALMDSIKLLFEIDSNLRPFLKGNLKKLRGLLGSRNQSILAHGFTRVDEKVYQEFQEFVREFIVEVDGLVKNKPCLVNYEDRQFPREIIFQS</sequence>
<dbReference type="EMBL" id="CP022657">
    <property type="protein sequence ID" value="ASS74493.1"/>
    <property type="molecule type" value="Genomic_DNA"/>
</dbReference>
<dbReference type="Gene3D" id="3.40.50.10770">
    <property type="entry name" value="Hypothetical protein VC1899 like domain (Restriction endonuclease-like)"/>
    <property type="match status" value="1"/>
</dbReference>